<dbReference type="InterPro" id="IPR009880">
    <property type="entry name" value="Glyoxal_oxidase_N"/>
</dbReference>
<dbReference type="PANTHER" id="PTHR32208:SF21">
    <property type="entry name" value="LOW QUALITY PROTEIN: ALDEHYDE OXIDASE GLOX-LIKE"/>
    <property type="match status" value="1"/>
</dbReference>
<dbReference type="InterPro" id="IPR013783">
    <property type="entry name" value="Ig-like_fold"/>
</dbReference>
<dbReference type="SUPFAM" id="SSF81296">
    <property type="entry name" value="E set domains"/>
    <property type="match status" value="1"/>
</dbReference>
<reference evidence="5" key="1">
    <citation type="journal article" date="2019" name="Int. J. Syst. Evol. Microbiol.">
        <title>The Global Catalogue of Microorganisms (GCM) 10K type strain sequencing project: providing services to taxonomists for standard genome sequencing and annotation.</title>
        <authorList>
            <consortium name="The Broad Institute Genomics Platform"/>
            <consortium name="The Broad Institute Genome Sequencing Center for Infectious Disease"/>
            <person name="Wu L."/>
            <person name="Ma J."/>
        </authorList>
    </citation>
    <scope>NUCLEOTIDE SEQUENCE [LARGE SCALE GENOMIC DNA]</scope>
    <source>
        <strain evidence="5">JCM 16924</strain>
    </source>
</reference>
<evidence type="ECO:0008006" key="6">
    <source>
        <dbReference type="Google" id="ProtNLM"/>
    </source>
</evidence>
<keyword evidence="1" id="KW-0732">Signal</keyword>
<dbReference type="InterPro" id="IPR014756">
    <property type="entry name" value="Ig_E-set"/>
</dbReference>
<dbReference type="Gene3D" id="2.60.40.10">
    <property type="entry name" value="Immunoglobulins"/>
    <property type="match status" value="1"/>
</dbReference>
<dbReference type="Pfam" id="PF09118">
    <property type="entry name" value="GO-like_E_set"/>
    <property type="match status" value="1"/>
</dbReference>
<evidence type="ECO:0000256" key="1">
    <source>
        <dbReference type="ARBA" id="ARBA00022729"/>
    </source>
</evidence>
<dbReference type="InterPro" id="IPR011043">
    <property type="entry name" value="Gal_Oxase/kelch_b-propeller"/>
</dbReference>
<organism evidence="4 5">
    <name type="scientific">Streptomyces plumbiresistens</name>
    <dbReference type="NCBI Taxonomy" id="511811"/>
    <lineage>
        <taxon>Bacteria</taxon>
        <taxon>Bacillati</taxon>
        <taxon>Actinomycetota</taxon>
        <taxon>Actinomycetes</taxon>
        <taxon>Kitasatosporales</taxon>
        <taxon>Streptomycetaceae</taxon>
        <taxon>Streptomyces</taxon>
    </lineage>
</organism>
<dbReference type="InterPro" id="IPR028994">
    <property type="entry name" value="Integrin_alpha_N"/>
</dbReference>
<evidence type="ECO:0000313" key="4">
    <source>
        <dbReference type="EMBL" id="GAA3975435.1"/>
    </source>
</evidence>
<protein>
    <recommendedName>
        <fullName evidence="6">Galactose oxidase-like Early set domain-containing protein</fullName>
    </recommendedName>
</protein>
<evidence type="ECO:0000259" key="3">
    <source>
        <dbReference type="Pfam" id="PF09118"/>
    </source>
</evidence>
<dbReference type="RefSeq" id="WP_329337463.1">
    <property type="nucleotide sequence ID" value="NZ_BAAAZX010000001.1"/>
</dbReference>
<keyword evidence="5" id="KW-1185">Reference proteome</keyword>
<name>A0ABP7Q366_9ACTN</name>
<evidence type="ECO:0000313" key="5">
    <source>
        <dbReference type="Proteomes" id="UP001500456"/>
    </source>
</evidence>
<dbReference type="Gene3D" id="2.130.10.130">
    <property type="entry name" value="Integrin alpha, N-terminal"/>
    <property type="match status" value="1"/>
</dbReference>
<dbReference type="CDD" id="cd02851">
    <property type="entry name" value="E_set_GO_C"/>
    <property type="match status" value="1"/>
</dbReference>
<gene>
    <name evidence="4" type="ORF">GCM10022232_03430</name>
</gene>
<dbReference type="SUPFAM" id="SSF50965">
    <property type="entry name" value="Galactose oxidase, central domain"/>
    <property type="match status" value="1"/>
</dbReference>
<feature type="domain" description="Galactose oxidase-like Early set" evidence="3">
    <location>
        <begin position="714"/>
        <end position="808"/>
    </location>
</feature>
<accession>A0ABP7Q366</accession>
<dbReference type="PANTHER" id="PTHR32208">
    <property type="entry name" value="SECRETED PROTEIN-RELATED"/>
    <property type="match status" value="1"/>
</dbReference>
<sequence length="810" mass="87489">MPNVFRPVPDWFAHENQGAGVAVADLDGDGRQDLLVFMVDNSPGQNRGLFRIGRGLSADGTVMGPWTPWADVPDWFPHENQGAGVALADLDADGRQDLVVAMVDGAAGQNRGLFRIGRGLSADGTVMGPWTPWTDIPDWFSWENQGVSVAVTPPDPQGARDLLVFMIDNGPQQNRGLFRIGHGLGVDGAVTGGWTPWQDVPDWFSWENAACGVAVADLDRDGGRDLIVFHVDDAVDQNQAFYRIARDLDQDGLPGDGWGEWRGVPNWFSWQNQGGGIAVAELDGRLTLIASMADAPPQQNQGLYQVLELEPDPAREGRWELLPFHSGVLAVHAALLPKGDVLFFAGSGSSVRRFDSPLFGDEDEGVFTSVVWDPPGNAFTHPGTLRTADGRPFDMFCGGDVFLPDGRMLSAGGTLAYNPFKGRKDVAVFDPGSGKWSFAASMAHGRWYPTLIALGDGTVLATTGLDEFGAGHNQTLETYSPETDDWRETDLEPGFPGLPLYAHLFLMADGRVFFSGGRMDDPLDVEPGILDLAHDPVQVVAVPDLLMPDMRNQSASVILPPAQDQRVMVIGGGPVGKPDRTDATDAVSVVDLTAGEPRYTAAAPLGLPRLHLNAVLLPDRTVFVGGGSLKQEDEPLARHEAEIYDPASDSWSLMAAATVPRLYHSTAVLLPDGRVVAAGGNPEGGQSVTFEPPDENEEMRLEIFSPPYLFRGGRPTIGSVPEEWQYGETVTVVTPDADAIRWASLLRNGVTTHSFDSNQRLVDLVIARQGGGGLDVRVTENRDIAPPGWYMLFLVNEKGVPSMAEWVRLS</sequence>
<dbReference type="InterPro" id="IPR037293">
    <property type="entry name" value="Gal_Oxidase_central_sf"/>
</dbReference>
<dbReference type="Gene3D" id="2.130.10.80">
    <property type="entry name" value="Galactose oxidase/kelch, beta-propeller"/>
    <property type="match status" value="1"/>
</dbReference>
<evidence type="ECO:0000259" key="2">
    <source>
        <dbReference type="Pfam" id="PF07250"/>
    </source>
</evidence>
<dbReference type="Pfam" id="PF07250">
    <property type="entry name" value="Glyoxal_oxid_N"/>
    <property type="match status" value="1"/>
</dbReference>
<feature type="domain" description="Glyoxal oxidase N-terminal" evidence="2">
    <location>
        <begin position="644"/>
        <end position="708"/>
    </location>
</feature>
<dbReference type="SUPFAM" id="SSF69318">
    <property type="entry name" value="Integrin alpha N-terminal domain"/>
    <property type="match status" value="1"/>
</dbReference>
<dbReference type="InterPro" id="IPR015202">
    <property type="entry name" value="GO-like_E_set"/>
</dbReference>
<comment type="caution">
    <text evidence="4">The sequence shown here is derived from an EMBL/GenBank/DDBJ whole genome shotgun (WGS) entry which is preliminary data.</text>
</comment>
<dbReference type="EMBL" id="BAAAZX010000001">
    <property type="protein sequence ID" value="GAA3975435.1"/>
    <property type="molecule type" value="Genomic_DNA"/>
</dbReference>
<proteinExistence type="predicted"/>
<dbReference type="Proteomes" id="UP001500456">
    <property type="component" value="Unassembled WGS sequence"/>
</dbReference>